<dbReference type="Proteomes" id="UP000544095">
    <property type="component" value="Unassembled WGS sequence"/>
</dbReference>
<gene>
    <name evidence="1" type="ORF">FPANT_5082</name>
</gene>
<comment type="caution">
    <text evidence="1">The sequence shown here is derived from an EMBL/GenBank/DDBJ whole genome shotgun (WGS) entry which is preliminary data.</text>
</comment>
<protein>
    <submittedName>
        <fullName evidence="1">Uncharacterized protein</fullName>
    </submittedName>
</protein>
<organism evidence="1 2">
    <name type="scientific">Fusarium pseudoanthophilum</name>
    <dbReference type="NCBI Taxonomy" id="48495"/>
    <lineage>
        <taxon>Eukaryota</taxon>
        <taxon>Fungi</taxon>
        <taxon>Dikarya</taxon>
        <taxon>Ascomycota</taxon>
        <taxon>Pezizomycotina</taxon>
        <taxon>Sordariomycetes</taxon>
        <taxon>Hypocreomycetidae</taxon>
        <taxon>Hypocreales</taxon>
        <taxon>Nectriaceae</taxon>
        <taxon>Fusarium</taxon>
        <taxon>Fusarium fujikuroi species complex</taxon>
    </lineage>
</organism>
<dbReference type="AlphaFoldDB" id="A0A8H5UN34"/>
<reference evidence="1 2" key="1">
    <citation type="submission" date="2020-05" db="EMBL/GenBank/DDBJ databases">
        <title>Identification and distribution of gene clusters putatively required for synthesis of sphingolipid metabolism inhibitors in phylogenetically diverse species of the filamentous fungus Fusarium.</title>
        <authorList>
            <person name="Kim H.-S."/>
            <person name="Busman M."/>
            <person name="Brown D.W."/>
            <person name="Divon H."/>
            <person name="Uhlig S."/>
            <person name="Proctor R.H."/>
        </authorList>
    </citation>
    <scope>NUCLEOTIDE SEQUENCE [LARGE SCALE GENOMIC DNA]</scope>
    <source>
        <strain evidence="1 2">NRRL 25211</strain>
    </source>
</reference>
<name>A0A8H5UN34_9HYPO</name>
<keyword evidence="2" id="KW-1185">Reference proteome</keyword>
<accession>A0A8H5UN34</accession>
<evidence type="ECO:0000313" key="1">
    <source>
        <dbReference type="EMBL" id="KAF5593716.1"/>
    </source>
</evidence>
<proteinExistence type="predicted"/>
<dbReference type="EMBL" id="JAAOAR010000235">
    <property type="protein sequence ID" value="KAF5593716.1"/>
    <property type="molecule type" value="Genomic_DNA"/>
</dbReference>
<sequence length="101" mass="11815">MKDMIDEAISSGDHCELYDQAMEILKAWEYTDEVNRITQAAFGCEILMITWHHHELVDRGFLNAEIEALNKLEEKLFKGADLEVDEREFVMAIRLRKKVSE</sequence>
<evidence type="ECO:0000313" key="2">
    <source>
        <dbReference type="Proteomes" id="UP000544095"/>
    </source>
</evidence>